<comment type="subcellular location">
    <subcellularLocation>
        <location evidence="2">Cytoplasm</location>
    </subcellularLocation>
    <subcellularLocation>
        <location evidence="1">Nucleus</location>
    </subcellularLocation>
</comment>
<dbReference type="STRING" id="1676925.ENSPKIP00000022217"/>
<evidence type="ECO:0000313" key="13">
    <source>
        <dbReference type="Ensembl" id="ENSPKIP00000022217.1"/>
    </source>
</evidence>
<dbReference type="GeneTree" id="ENSGT00390000006088"/>
<name>A0A3B3RUL1_9TELE</name>
<organism evidence="13 14">
    <name type="scientific">Paramormyrops kingsleyae</name>
    <dbReference type="NCBI Taxonomy" id="1676925"/>
    <lineage>
        <taxon>Eukaryota</taxon>
        <taxon>Metazoa</taxon>
        <taxon>Chordata</taxon>
        <taxon>Craniata</taxon>
        <taxon>Vertebrata</taxon>
        <taxon>Euteleostomi</taxon>
        <taxon>Actinopterygii</taxon>
        <taxon>Neopterygii</taxon>
        <taxon>Teleostei</taxon>
        <taxon>Osteoglossocephala</taxon>
        <taxon>Osteoglossomorpha</taxon>
        <taxon>Osteoglossiformes</taxon>
        <taxon>Mormyridae</taxon>
        <taxon>Paramormyrops</taxon>
    </lineage>
</organism>
<dbReference type="KEGG" id="pki:111846566"/>
<proteinExistence type="inferred from homology"/>
<evidence type="ECO:0000256" key="8">
    <source>
        <dbReference type="ARBA" id="ARBA00023204"/>
    </source>
</evidence>
<keyword evidence="7" id="KW-0238">DNA-binding</keyword>
<dbReference type="GO" id="GO:0000785">
    <property type="term" value="C:chromatin"/>
    <property type="evidence" value="ECO:0007669"/>
    <property type="project" value="TreeGrafter"/>
</dbReference>
<evidence type="ECO:0000256" key="12">
    <source>
        <dbReference type="SAM" id="MobiDB-lite"/>
    </source>
</evidence>
<dbReference type="Proteomes" id="UP000261540">
    <property type="component" value="Unplaced"/>
</dbReference>
<feature type="region of interest" description="Disordered" evidence="12">
    <location>
        <begin position="478"/>
        <end position="546"/>
    </location>
</feature>
<evidence type="ECO:0000256" key="1">
    <source>
        <dbReference type="ARBA" id="ARBA00004123"/>
    </source>
</evidence>
<accession>A0A3B3RUL1</accession>
<dbReference type="GO" id="GO:2000042">
    <property type="term" value="P:negative regulation of double-strand break repair via homologous recombination"/>
    <property type="evidence" value="ECO:0007669"/>
    <property type="project" value="InterPro"/>
</dbReference>
<evidence type="ECO:0000256" key="4">
    <source>
        <dbReference type="ARBA" id="ARBA00014320"/>
    </source>
</evidence>
<evidence type="ECO:0000313" key="14">
    <source>
        <dbReference type="Proteomes" id="UP000261540"/>
    </source>
</evidence>
<dbReference type="AlphaFoldDB" id="A0A3B3RUL1"/>
<evidence type="ECO:0000256" key="10">
    <source>
        <dbReference type="ARBA" id="ARBA00031632"/>
    </source>
</evidence>
<keyword evidence="8" id="KW-0234">DNA repair</keyword>
<dbReference type="GO" id="GO:0005737">
    <property type="term" value="C:cytoplasm"/>
    <property type="evidence" value="ECO:0007669"/>
    <property type="project" value="UniProtKB-SubCell"/>
</dbReference>
<keyword evidence="9" id="KW-0539">Nucleus</keyword>
<dbReference type="OrthoDB" id="6427080at2759"/>
<evidence type="ECO:0000256" key="2">
    <source>
        <dbReference type="ARBA" id="ARBA00004496"/>
    </source>
</evidence>
<dbReference type="GO" id="GO:0006281">
    <property type="term" value="P:DNA repair"/>
    <property type="evidence" value="ECO:0007669"/>
    <property type="project" value="UniProtKB-KW"/>
</dbReference>
<keyword evidence="5" id="KW-0963">Cytoplasm</keyword>
<dbReference type="GO" id="GO:0003677">
    <property type="term" value="F:DNA binding"/>
    <property type="evidence" value="ECO:0007669"/>
    <property type="project" value="UniProtKB-KW"/>
</dbReference>
<dbReference type="Gene3D" id="1.10.486.10">
    <property type="entry name" value="PCRA, domain 4"/>
    <property type="match status" value="1"/>
</dbReference>
<dbReference type="RefSeq" id="XP_023672669.1">
    <property type="nucleotide sequence ID" value="XM_023816901.2"/>
</dbReference>
<sequence length="558" mass="60787">MASLENSLKTVVKVFRRECHRVLESEMTTIRGADSMLIALQLVMAEANKTETGEFTVALSDVIVTWQRLLREKLHLPLSDSAHPENYDIIRREYDSFLKRTNTLDLIDVSRMYQQLRAESDPDEPLSSVELLQFLSGGVESSTDCLQTPSSHDCPQTPSRNTSQYSLQVQGALRRLFCSYLELLVNTRNDLALAQVLDAPCRGLSCVAFTNLKRQARASGTSLFLAAVSFVRAIQLGGKGYAPPDSHPLRGHLKGLSDFVRFTDHLQELMGETPDPSVAGEKLVSVIRAALVKGLSSEHPVLAGAEGVACDLKRRMCQILDAQRGAACDSGISPARPKVHAINHATAYGGRATVKVLKALLDEEALSPPCRNKAELLYRDQAPIDAIGETCILTLFRSPEAPTGCSPQALRQRVQKRAKPKVSGHVIRSQFACTYGEEERPLSRVLRFPTRGGLEGEGAAPFAAAECEKGSSASSLVGQRVPLGSRGTNIRPGAAGDVGEACKRRRVEEEGEVERQPQKKRTLGTGVPRRPGKSGDRAAPAKQKLISGQSKLTSFFRV</sequence>
<keyword evidence="6" id="KW-0227">DNA damage</keyword>
<dbReference type="InterPro" id="IPR038932">
    <property type="entry name" value="PARPBP"/>
</dbReference>
<dbReference type="PANTHER" id="PTHR32121">
    <property type="entry name" value="PCNA-INTERACTING PARTNER"/>
    <property type="match status" value="1"/>
</dbReference>
<comment type="similarity">
    <text evidence="3">Belongs to the PARI family.</text>
</comment>
<protein>
    <recommendedName>
        <fullName evidence="4">PCNA-interacting partner</fullName>
    </recommendedName>
    <alternativeName>
        <fullName evidence="10">PARP-1 binding protein</fullName>
    </alternativeName>
    <alternativeName>
        <fullName evidence="11">PARP1-binding protein</fullName>
    </alternativeName>
</protein>
<evidence type="ECO:0000256" key="6">
    <source>
        <dbReference type="ARBA" id="ARBA00022763"/>
    </source>
</evidence>
<reference evidence="13" key="1">
    <citation type="submission" date="2025-08" db="UniProtKB">
        <authorList>
            <consortium name="Ensembl"/>
        </authorList>
    </citation>
    <scope>IDENTIFICATION</scope>
</reference>
<evidence type="ECO:0000256" key="7">
    <source>
        <dbReference type="ARBA" id="ARBA00023125"/>
    </source>
</evidence>
<dbReference type="PANTHER" id="PTHR32121:SF0">
    <property type="entry name" value="PCNA-INTERACTING PARTNER"/>
    <property type="match status" value="1"/>
</dbReference>
<keyword evidence="14" id="KW-1185">Reference proteome</keyword>
<evidence type="ECO:0000256" key="9">
    <source>
        <dbReference type="ARBA" id="ARBA00023242"/>
    </source>
</evidence>
<evidence type="ECO:0000256" key="11">
    <source>
        <dbReference type="ARBA" id="ARBA00032731"/>
    </source>
</evidence>
<dbReference type="CTD" id="55010"/>
<feature type="compositionally biased region" description="Basic and acidic residues" evidence="12">
    <location>
        <begin position="500"/>
        <end position="517"/>
    </location>
</feature>
<reference evidence="13" key="2">
    <citation type="submission" date="2025-09" db="UniProtKB">
        <authorList>
            <consortium name="Ensembl"/>
        </authorList>
    </citation>
    <scope>IDENTIFICATION</scope>
</reference>
<dbReference type="GeneID" id="111846566"/>
<evidence type="ECO:0000256" key="5">
    <source>
        <dbReference type="ARBA" id="ARBA00022490"/>
    </source>
</evidence>
<dbReference type="GO" id="GO:0005634">
    <property type="term" value="C:nucleus"/>
    <property type="evidence" value="ECO:0007669"/>
    <property type="project" value="UniProtKB-SubCell"/>
</dbReference>
<dbReference type="Ensembl" id="ENSPKIT00000002875.1">
    <property type="protein sequence ID" value="ENSPKIP00000022217.1"/>
    <property type="gene ID" value="ENSPKIG00000006315.1"/>
</dbReference>
<evidence type="ECO:0000256" key="3">
    <source>
        <dbReference type="ARBA" id="ARBA00009135"/>
    </source>
</evidence>